<dbReference type="GO" id="GO:0043138">
    <property type="term" value="F:3'-5' DNA helicase activity"/>
    <property type="evidence" value="ECO:0007669"/>
    <property type="project" value="UniProtKB-EC"/>
</dbReference>
<comment type="similarity">
    <text evidence="2">Belongs to the helicase family. UvrD subfamily.</text>
</comment>
<evidence type="ECO:0000256" key="8">
    <source>
        <dbReference type="ARBA" id="ARBA00023125"/>
    </source>
</evidence>
<protein>
    <recommendedName>
        <fullName evidence="14">ATP-dependent DNA helicase UvrD2</fullName>
        <ecNumber evidence="12">5.6.2.4</ecNumber>
    </recommendedName>
    <alternativeName>
        <fullName evidence="15">DNA 3'-5' helicase UvrD2</fullName>
    </alternativeName>
</protein>
<dbReference type="AlphaFoldDB" id="A0A1G9ZZ32"/>
<evidence type="ECO:0000256" key="14">
    <source>
        <dbReference type="ARBA" id="ARBA00067567"/>
    </source>
</evidence>
<reference evidence="21 22" key="1">
    <citation type="submission" date="2016-10" db="EMBL/GenBank/DDBJ databases">
        <authorList>
            <person name="de Groot N.N."/>
        </authorList>
    </citation>
    <scope>NUCLEOTIDE SEQUENCE [LARGE SCALE GENOMIC DNA]</scope>
    <source>
        <strain evidence="21 22">CGMCC 4.2022</strain>
    </source>
</reference>
<dbReference type="GO" id="GO:0003677">
    <property type="term" value="F:DNA binding"/>
    <property type="evidence" value="ECO:0007669"/>
    <property type="project" value="UniProtKB-KW"/>
</dbReference>
<keyword evidence="4" id="KW-0227">DNA damage</keyword>
<evidence type="ECO:0000256" key="13">
    <source>
        <dbReference type="ARBA" id="ARBA00048988"/>
    </source>
</evidence>
<dbReference type="PANTHER" id="PTHR11070:SF69">
    <property type="entry name" value="ATP-DEPENDENT DNA HELICASE UVRD2"/>
    <property type="match status" value="1"/>
</dbReference>
<dbReference type="InterPro" id="IPR027417">
    <property type="entry name" value="P-loop_NTPase"/>
</dbReference>
<feature type="domain" description="UvrD-like helicase ATP-binding" evidence="19">
    <location>
        <begin position="62"/>
        <end position="342"/>
    </location>
</feature>
<evidence type="ECO:0000256" key="7">
    <source>
        <dbReference type="ARBA" id="ARBA00022840"/>
    </source>
</evidence>
<dbReference type="InterPro" id="IPR014017">
    <property type="entry name" value="DNA_helicase_UvrD-like_C"/>
</dbReference>
<evidence type="ECO:0000256" key="2">
    <source>
        <dbReference type="ARBA" id="ARBA00009922"/>
    </source>
</evidence>
<dbReference type="InterPro" id="IPR014016">
    <property type="entry name" value="UvrD-like_ATP-bd"/>
</dbReference>
<evidence type="ECO:0000259" key="19">
    <source>
        <dbReference type="PROSITE" id="PS51198"/>
    </source>
</evidence>
<evidence type="ECO:0000256" key="11">
    <source>
        <dbReference type="ARBA" id="ARBA00034617"/>
    </source>
</evidence>
<evidence type="ECO:0000259" key="18">
    <source>
        <dbReference type="PROSITE" id="PS50967"/>
    </source>
</evidence>
<dbReference type="Gene3D" id="1.10.150.80">
    <property type="entry name" value="HRDC domain"/>
    <property type="match status" value="1"/>
</dbReference>
<feature type="compositionally biased region" description="Low complexity" evidence="17">
    <location>
        <begin position="620"/>
        <end position="629"/>
    </location>
</feature>
<keyword evidence="10" id="KW-0413">Isomerase</keyword>
<gene>
    <name evidence="21" type="ORF">SAMN05216259_103350</name>
</gene>
<dbReference type="InterPro" id="IPR013986">
    <property type="entry name" value="DExx_box_DNA_helicase_dom_sf"/>
</dbReference>
<evidence type="ECO:0000256" key="15">
    <source>
        <dbReference type="ARBA" id="ARBA00077370"/>
    </source>
</evidence>
<dbReference type="PROSITE" id="PS51198">
    <property type="entry name" value="UVRD_HELICASE_ATP_BIND"/>
    <property type="match status" value="1"/>
</dbReference>
<dbReference type="GO" id="GO:0005829">
    <property type="term" value="C:cytosol"/>
    <property type="evidence" value="ECO:0007669"/>
    <property type="project" value="TreeGrafter"/>
</dbReference>
<evidence type="ECO:0000256" key="10">
    <source>
        <dbReference type="ARBA" id="ARBA00023235"/>
    </source>
</evidence>
<sequence>MNDGEVPDIPACGELPAAVGRTGAVDNFSTVSHEPGTVAVVTATPHESLFPATPDSADAVLEGLDPEQRAVATALHGPVCVLAGAGTGKTRAITHRIAYGVRAGILQPSTVLAVTFTARAAGEMRGRLRQLGAGGVQARTFHSAALRQLQYFWPRAIGGEMPRLLERKVQLVAESAARSRIRLDRNELRDVTGEIEWCKVTQTVPEEYAAAAAKAARDVPRDPAEVSRIYAGYEQLKRDRAVIDFEDVLLLTVGVLQDRPDVADTVRAQYQHFVVDEYQDVSPLQQRLLELWLGGRGNLCVVGDASQTIYSFTGATPDFLLGFRGRHPDATVVKLVRDYRSTPQVVALANGLLAQARGQAAAHRLELVSQRESGPEPVYTEYPDEPAEAEGAARRIRELIDAGVRPSEIAVLYRINAQSEVYEQALADAGVPYQLRGAERFFERPEVREAGMLLRGAARAPQDEEPESLPDQVRAVLSSRGWASEPPAGSGAVRDRWESLAALVRLSEDFSAARPDAVLADFVAELDERANAQHAPTVEGVTLASLHAAKGLEWDAVFLVGLTEGTMPITHAKTDEQVEEERRLLYVGVTRARAHLSMSWALSRSPGGRGGRRPSRFLDGLRPGSAPRGARGGRAGGQGGVERGAGGRSRRRGPVLCRVCGRTLSDPGEIKLMRCEDCPSDLDEGLYEQLRSWRMDQARQLGQPAYCVFTDKTLLAIAEVRPSDEQGLAAIPGVGARKLEKFGADVLALCAGEFTESEPPDGESGTPFEDVREPSGDAAKSSAEEAEK</sequence>
<proteinExistence type="inferred from homology"/>
<evidence type="ECO:0000256" key="17">
    <source>
        <dbReference type="SAM" id="MobiDB-lite"/>
    </source>
</evidence>
<evidence type="ECO:0000256" key="9">
    <source>
        <dbReference type="ARBA" id="ARBA00023204"/>
    </source>
</evidence>
<dbReference type="GO" id="GO:0000725">
    <property type="term" value="P:recombinational repair"/>
    <property type="evidence" value="ECO:0007669"/>
    <property type="project" value="TreeGrafter"/>
</dbReference>
<keyword evidence="7 16" id="KW-0067">ATP-binding</keyword>
<feature type="domain" description="UvrD-like helicase C-terminal" evidence="20">
    <location>
        <begin position="343"/>
        <end position="594"/>
    </location>
</feature>
<dbReference type="EMBL" id="FNIE01000003">
    <property type="protein sequence ID" value="SDN26387.1"/>
    <property type="molecule type" value="Genomic_DNA"/>
</dbReference>
<feature type="compositionally biased region" description="Gly residues" evidence="17">
    <location>
        <begin position="630"/>
        <end position="647"/>
    </location>
</feature>
<dbReference type="GO" id="GO:0005524">
    <property type="term" value="F:ATP binding"/>
    <property type="evidence" value="ECO:0007669"/>
    <property type="project" value="UniProtKB-UniRule"/>
</dbReference>
<dbReference type="STRING" id="310781.SAMN05216259_103350"/>
<keyword evidence="9" id="KW-0234">DNA repair</keyword>
<dbReference type="Gene3D" id="3.40.50.300">
    <property type="entry name" value="P-loop containing nucleotide triphosphate hydrolases"/>
    <property type="match status" value="3"/>
</dbReference>
<dbReference type="GO" id="GO:0016887">
    <property type="term" value="F:ATP hydrolysis activity"/>
    <property type="evidence" value="ECO:0007669"/>
    <property type="project" value="RHEA"/>
</dbReference>
<feature type="binding site" evidence="16">
    <location>
        <begin position="83"/>
        <end position="90"/>
    </location>
    <ligand>
        <name>ATP</name>
        <dbReference type="ChEBI" id="CHEBI:30616"/>
    </ligand>
</feature>
<keyword evidence="3 16" id="KW-0547">Nucleotide-binding</keyword>
<name>A0A1G9ZZ32_9ACTN</name>
<dbReference type="Proteomes" id="UP000199341">
    <property type="component" value="Unassembled WGS sequence"/>
</dbReference>
<evidence type="ECO:0000256" key="12">
    <source>
        <dbReference type="ARBA" id="ARBA00034808"/>
    </source>
</evidence>
<evidence type="ECO:0000256" key="16">
    <source>
        <dbReference type="PROSITE-ProRule" id="PRU00560"/>
    </source>
</evidence>
<evidence type="ECO:0000313" key="22">
    <source>
        <dbReference type="Proteomes" id="UP000199341"/>
    </source>
</evidence>
<dbReference type="Gene3D" id="1.10.486.10">
    <property type="entry name" value="PCRA, domain 4"/>
    <property type="match status" value="2"/>
</dbReference>
<organism evidence="21 22">
    <name type="scientific">Actinacidiphila guanduensis</name>
    <dbReference type="NCBI Taxonomy" id="310781"/>
    <lineage>
        <taxon>Bacteria</taxon>
        <taxon>Bacillati</taxon>
        <taxon>Actinomycetota</taxon>
        <taxon>Actinomycetes</taxon>
        <taxon>Kitasatosporales</taxon>
        <taxon>Streptomycetaceae</taxon>
        <taxon>Actinacidiphila</taxon>
    </lineage>
</organism>
<dbReference type="PANTHER" id="PTHR11070">
    <property type="entry name" value="UVRD / RECB / PCRA DNA HELICASE FAMILY MEMBER"/>
    <property type="match status" value="1"/>
</dbReference>
<dbReference type="PROSITE" id="PS51217">
    <property type="entry name" value="UVRD_HELICASE_CTER"/>
    <property type="match status" value="1"/>
</dbReference>
<dbReference type="CDD" id="cd18807">
    <property type="entry name" value="SF1_C_UvrD"/>
    <property type="match status" value="1"/>
</dbReference>
<accession>A0A1G9ZZ32</accession>
<evidence type="ECO:0000256" key="6">
    <source>
        <dbReference type="ARBA" id="ARBA00022806"/>
    </source>
</evidence>
<feature type="region of interest" description="Disordered" evidence="17">
    <location>
        <begin position="753"/>
        <end position="788"/>
    </location>
</feature>
<feature type="domain" description="HRDC" evidence="18">
    <location>
        <begin position="680"/>
        <end position="760"/>
    </location>
</feature>
<dbReference type="InterPro" id="IPR010997">
    <property type="entry name" value="HRDC-like_sf"/>
</dbReference>
<evidence type="ECO:0000256" key="1">
    <source>
        <dbReference type="ARBA" id="ARBA00001946"/>
    </source>
</evidence>
<comment type="cofactor">
    <cofactor evidence="1">
        <name>Mg(2+)</name>
        <dbReference type="ChEBI" id="CHEBI:18420"/>
    </cofactor>
</comment>
<evidence type="ECO:0000256" key="4">
    <source>
        <dbReference type="ARBA" id="ARBA00022763"/>
    </source>
</evidence>
<feature type="region of interest" description="Disordered" evidence="17">
    <location>
        <begin position="602"/>
        <end position="651"/>
    </location>
</feature>
<comment type="catalytic activity">
    <reaction evidence="11">
        <text>Couples ATP hydrolysis with the unwinding of duplex DNA by translocating in the 3'-5' direction.</text>
        <dbReference type="EC" id="5.6.2.4"/>
    </reaction>
</comment>
<comment type="catalytic activity">
    <reaction evidence="13">
        <text>ATP + H2O = ADP + phosphate + H(+)</text>
        <dbReference type="Rhea" id="RHEA:13065"/>
        <dbReference type="ChEBI" id="CHEBI:15377"/>
        <dbReference type="ChEBI" id="CHEBI:15378"/>
        <dbReference type="ChEBI" id="CHEBI:30616"/>
        <dbReference type="ChEBI" id="CHEBI:43474"/>
        <dbReference type="ChEBI" id="CHEBI:456216"/>
        <dbReference type="EC" id="5.6.2.4"/>
    </reaction>
</comment>
<dbReference type="InterPro" id="IPR044876">
    <property type="entry name" value="HRDC_dom_sf"/>
</dbReference>
<dbReference type="FunFam" id="3.40.50.300:FF:001181">
    <property type="entry name" value="DNA helicase"/>
    <property type="match status" value="1"/>
</dbReference>
<dbReference type="SUPFAM" id="SSF52540">
    <property type="entry name" value="P-loop containing nucleoside triphosphate hydrolases"/>
    <property type="match status" value="1"/>
</dbReference>
<dbReference type="FunFam" id="3.40.50.300:FF:001201">
    <property type="entry name" value="ATP-dependent DNA helicase UvrD2"/>
    <property type="match status" value="1"/>
</dbReference>
<dbReference type="CDD" id="cd17932">
    <property type="entry name" value="DEXQc_UvrD"/>
    <property type="match status" value="1"/>
</dbReference>
<evidence type="ECO:0000259" key="20">
    <source>
        <dbReference type="PROSITE" id="PS51217"/>
    </source>
</evidence>
<dbReference type="InterPro" id="IPR002121">
    <property type="entry name" value="HRDC_dom"/>
</dbReference>
<dbReference type="Pfam" id="PF00570">
    <property type="entry name" value="HRDC"/>
    <property type="match status" value="1"/>
</dbReference>
<dbReference type="PROSITE" id="PS50967">
    <property type="entry name" value="HRDC"/>
    <property type="match status" value="1"/>
</dbReference>
<dbReference type="SMART" id="SM00341">
    <property type="entry name" value="HRDC"/>
    <property type="match status" value="1"/>
</dbReference>
<dbReference type="SUPFAM" id="SSF47819">
    <property type="entry name" value="HRDC-like"/>
    <property type="match status" value="1"/>
</dbReference>
<keyword evidence="6 16" id="KW-0347">Helicase</keyword>
<evidence type="ECO:0000256" key="3">
    <source>
        <dbReference type="ARBA" id="ARBA00022741"/>
    </source>
</evidence>
<dbReference type="Pfam" id="PF00580">
    <property type="entry name" value="UvrD-helicase"/>
    <property type="match status" value="1"/>
</dbReference>
<dbReference type="EC" id="5.6.2.4" evidence="12"/>
<evidence type="ECO:0000256" key="5">
    <source>
        <dbReference type="ARBA" id="ARBA00022801"/>
    </source>
</evidence>
<keyword evidence="22" id="KW-1185">Reference proteome</keyword>
<dbReference type="Pfam" id="PF13361">
    <property type="entry name" value="UvrD_C"/>
    <property type="match status" value="2"/>
</dbReference>
<dbReference type="GO" id="GO:0033202">
    <property type="term" value="C:DNA helicase complex"/>
    <property type="evidence" value="ECO:0007669"/>
    <property type="project" value="TreeGrafter"/>
</dbReference>
<keyword evidence="5 16" id="KW-0378">Hydrolase</keyword>
<dbReference type="Gene3D" id="1.10.10.160">
    <property type="match status" value="1"/>
</dbReference>
<dbReference type="InterPro" id="IPR000212">
    <property type="entry name" value="DNA_helicase_UvrD/REP"/>
</dbReference>
<evidence type="ECO:0000313" key="21">
    <source>
        <dbReference type="EMBL" id="SDN26387.1"/>
    </source>
</evidence>
<keyword evidence="8" id="KW-0238">DNA-binding</keyword>